<sequence>MRARRKVVCAPRPCACRAHGGGAAVARLRSPAPGSSPELAERGVQVTVKEAAPVLGGRLHARDERLRTGAFRVERGLHMGFWRAHDCSHLLRRLDRERCWGPHVEVCHEFKTYRPQLARTVGPCRVTS</sequence>
<proteinExistence type="predicted"/>
<protein>
    <recommendedName>
        <fullName evidence="1">Amine oxidase domain-containing protein</fullName>
    </recommendedName>
</protein>
<dbReference type="Proteomes" id="UP000075635">
    <property type="component" value="Unassembled WGS sequence"/>
</dbReference>
<dbReference type="GO" id="GO:0016491">
    <property type="term" value="F:oxidoreductase activity"/>
    <property type="evidence" value="ECO:0007669"/>
    <property type="project" value="InterPro"/>
</dbReference>
<dbReference type="EMBL" id="JEMB01003087">
    <property type="protein sequence ID" value="KYF75799.1"/>
    <property type="molecule type" value="Genomic_DNA"/>
</dbReference>
<reference evidence="2 3" key="1">
    <citation type="submission" date="2014-02" db="EMBL/GenBank/DDBJ databases">
        <title>The small core and large imbalanced accessory genome model reveals a collaborative survival strategy of Sorangium cellulosum strains in nature.</title>
        <authorList>
            <person name="Han K."/>
            <person name="Peng R."/>
            <person name="Blom J."/>
            <person name="Li Y.-Z."/>
        </authorList>
    </citation>
    <scope>NUCLEOTIDE SEQUENCE [LARGE SCALE GENOMIC DNA]</scope>
    <source>
        <strain evidence="2 3">So0011-07</strain>
    </source>
</reference>
<evidence type="ECO:0000313" key="2">
    <source>
        <dbReference type="EMBL" id="KYF75799.1"/>
    </source>
</evidence>
<comment type="caution">
    <text evidence="2">The sequence shown here is derived from an EMBL/GenBank/DDBJ whole genome shotgun (WGS) entry which is preliminary data.</text>
</comment>
<evidence type="ECO:0000259" key="1">
    <source>
        <dbReference type="Pfam" id="PF01593"/>
    </source>
</evidence>
<feature type="domain" description="Amine oxidase" evidence="1">
    <location>
        <begin position="38"/>
        <end position="94"/>
    </location>
</feature>
<accession>A0A150R6A7</accession>
<dbReference type="InterPro" id="IPR036188">
    <property type="entry name" value="FAD/NAD-bd_sf"/>
</dbReference>
<dbReference type="Pfam" id="PF01593">
    <property type="entry name" value="Amino_oxidase"/>
    <property type="match status" value="1"/>
</dbReference>
<evidence type="ECO:0000313" key="3">
    <source>
        <dbReference type="Proteomes" id="UP000075635"/>
    </source>
</evidence>
<organism evidence="2 3">
    <name type="scientific">Sorangium cellulosum</name>
    <name type="common">Polyangium cellulosum</name>
    <dbReference type="NCBI Taxonomy" id="56"/>
    <lineage>
        <taxon>Bacteria</taxon>
        <taxon>Pseudomonadati</taxon>
        <taxon>Myxococcota</taxon>
        <taxon>Polyangia</taxon>
        <taxon>Polyangiales</taxon>
        <taxon>Polyangiaceae</taxon>
        <taxon>Sorangium</taxon>
    </lineage>
</organism>
<dbReference type="SUPFAM" id="SSF51905">
    <property type="entry name" value="FAD/NAD(P)-binding domain"/>
    <property type="match status" value="1"/>
</dbReference>
<name>A0A150R6A7_SORCE</name>
<dbReference type="AlphaFoldDB" id="A0A150R6A7"/>
<dbReference type="InterPro" id="IPR002937">
    <property type="entry name" value="Amino_oxidase"/>
</dbReference>
<gene>
    <name evidence="2" type="ORF">BE17_05110</name>
</gene>